<name>A0A1Y1HUU5_KLENI</name>
<evidence type="ECO:0000313" key="2">
    <source>
        <dbReference type="EMBL" id="GAQ80306.1"/>
    </source>
</evidence>
<reference evidence="2 3" key="1">
    <citation type="journal article" date="2014" name="Nat. Commun.">
        <title>Klebsormidium flaccidum genome reveals primary factors for plant terrestrial adaptation.</title>
        <authorList>
            <person name="Hori K."/>
            <person name="Maruyama F."/>
            <person name="Fujisawa T."/>
            <person name="Togashi T."/>
            <person name="Yamamoto N."/>
            <person name="Seo M."/>
            <person name="Sato S."/>
            <person name="Yamada T."/>
            <person name="Mori H."/>
            <person name="Tajima N."/>
            <person name="Moriyama T."/>
            <person name="Ikeuchi M."/>
            <person name="Watanabe M."/>
            <person name="Wada H."/>
            <person name="Kobayashi K."/>
            <person name="Saito M."/>
            <person name="Masuda T."/>
            <person name="Sasaki-Sekimoto Y."/>
            <person name="Mashiguchi K."/>
            <person name="Awai K."/>
            <person name="Shimojima M."/>
            <person name="Masuda S."/>
            <person name="Iwai M."/>
            <person name="Nobusawa T."/>
            <person name="Narise T."/>
            <person name="Kondo S."/>
            <person name="Saito H."/>
            <person name="Sato R."/>
            <person name="Murakawa M."/>
            <person name="Ihara Y."/>
            <person name="Oshima-Yamada Y."/>
            <person name="Ohtaka K."/>
            <person name="Satoh M."/>
            <person name="Sonobe K."/>
            <person name="Ishii M."/>
            <person name="Ohtani R."/>
            <person name="Kanamori-Sato M."/>
            <person name="Honoki R."/>
            <person name="Miyazaki D."/>
            <person name="Mochizuki H."/>
            <person name="Umetsu J."/>
            <person name="Higashi K."/>
            <person name="Shibata D."/>
            <person name="Kamiya Y."/>
            <person name="Sato N."/>
            <person name="Nakamura Y."/>
            <person name="Tabata S."/>
            <person name="Ida S."/>
            <person name="Kurokawa K."/>
            <person name="Ohta H."/>
        </authorList>
    </citation>
    <scope>NUCLEOTIDE SEQUENCE [LARGE SCALE GENOMIC DNA]</scope>
    <source>
        <strain evidence="2 3">NIES-2285</strain>
    </source>
</reference>
<feature type="region of interest" description="Disordered" evidence="1">
    <location>
        <begin position="203"/>
        <end position="238"/>
    </location>
</feature>
<gene>
    <name evidence="2" type="ORF">KFL_000510060</name>
</gene>
<dbReference type="Proteomes" id="UP000054558">
    <property type="component" value="Unassembled WGS sequence"/>
</dbReference>
<organism evidence="2 3">
    <name type="scientific">Klebsormidium nitens</name>
    <name type="common">Green alga</name>
    <name type="synonym">Ulothrix nitens</name>
    <dbReference type="NCBI Taxonomy" id="105231"/>
    <lineage>
        <taxon>Eukaryota</taxon>
        <taxon>Viridiplantae</taxon>
        <taxon>Streptophyta</taxon>
        <taxon>Klebsormidiophyceae</taxon>
        <taxon>Klebsormidiales</taxon>
        <taxon>Klebsormidiaceae</taxon>
        <taxon>Klebsormidium</taxon>
    </lineage>
</organism>
<dbReference type="EMBL" id="DF237000">
    <property type="protein sequence ID" value="GAQ80306.1"/>
    <property type="molecule type" value="Genomic_DNA"/>
</dbReference>
<dbReference type="AlphaFoldDB" id="A0A1Y1HUU5"/>
<evidence type="ECO:0000313" key="3">
    <source>
        <dbReference type="Proteomes" id="UP000054558"/>
    </source>
</evidence>
<proteinExistence type="predicted"/>
<keyword evidence="3" id="KW-1185">Reference proteome</keyword>
<protein>
    <submittedName>
        <fullName evidence="2">Uncharacterized protein</fullName>
    </submittedName>
</protein>
<feature type="compositionally biased region" description="Polar residues" evidence="1">
    <location>
        <begin position="226"/>
        <end position="237"/>
    </location>
</feature>
<evidence type="ECO:0000256" key="1">
    <source>
        <dbReference type="SAM" id="MobiDB-lite"/>
    </source>
</evidence>
<sequence>MDASVRGSPKAEDYRVPDCVLQLIQERPHGGKVRPKYVPPEPSGWSVVDTSRLVSVLQAAPSERDAATALLDLASVSGPEPLGERSEWARAAARRTIVAGGLGNGAVSGWQVKQHRQHTVIRQKVKAAATEARLQSSGDPSIAPPQPPASKVFVANFVGKQPPLSSGFGLSMARSFDWIPTEEEGPLEVEGSELVTSPDVMIPIKPAKPKRRGAQGQKGGGDCQRSRSPQQKRTSSEVVVVPWSITAQQGRIETIANDKPRKCWV</sequence>
<accession>A0A1Y1HUU5</accession>